<name>A0ABR5IEU2_9ACTN</name>
<evidence type="ECO:0000256" key="1">
    <source>
        <dbReference type="ARBA" id="ARBA00004196"/>
    </source>
</evidence>
<dbReference type="Pfam" id="PF01497">
    <property type="entry name" value="Peripla_BP_2"/>
    <property type="match status" value="1"/>
</dbReference>
<comment type="caution">
    <text evidence="6">The sequence shown here is derived from an EMBL/GenBank/DDBJ whole genome shotgun (WGS) entry which is preliminary data.</text>
</comment>
<dbReference type="InterPro" id="IPR051313">
    <property type="entry name" value="Bact_iron-sidero_bind"/>
</dbReference>
<dbReference type="EMBL" id="LDTZ01000015">
    <property type="protein sequence ID" value="KNA92109.1"/>
    <property type="molecule type" value="Genomic_DNA"/>
</dbReference>
<proteinExistence type="inferred from homology"/>
<keyword evidence="3" id="KW-0813">Transport</keyword>
<dbReference type="InterPro" id="IPR002491">
    <property type="entry name" value="ABC_transptr_periplasmic_BD"/>
</dbReference>
<dbReference type="PANTHER" id="PTHR30532:SF25">
    <property type="entry name" value="IRON(III) DICITRATE-BINDING PERIPLASMIC PROTEIN"/>
    <property type="match status" value="1"/>
</dbReference>
<keyword evidence="4" id="KW-0732">Signal</keyword>
<dbReference type="Gene3D" id="3.40.50.1980">
    <property type="entry name" value="Nitrogenase molybdenum iron protein domain"/>
    <property type="match status" value="2"/>
</dbReference>
<protein>
    <submittedName>
        <fullName evidence="6">ABC transporter substrate-binding protein</fullName>
    </submittedName>
</protein>
<sequence>MRGGARLICVSGGKQSAVGRGRTRKVSVTLGAFVVAGALAVGLSGCSDDNTALTTPDGKTISTSTTRIADVNVVSPDRDYSKTCLAPTASDDPQADVNRIVVTDPSLLDAICALGIGSKVVAVTSAPNSVPAYLGPQLTSVPTIGTSPDAATVGTAAPDVVLTTPDTAASAKAFGSTRVATIEPGDWRAQFTEVADALGRASQGPRLLDEFDTEARKTGKRMDAAHSRVSLVRFGNNSEVIAGTDSFAGQILSTVGVQRPASQRTAGTTVLTDKNFKDADADLIYVSFEGSAGLAHGKEVLLSDRWLDMGAPTWKRVLIVDDDVWYRSSGLAAAWLVLNDVKGSLNGNSGSY</sequence>
<evidence type="ECO:0000313" key="7">
    <source>
        <dbReference type="Proteomes" id="UP000037247"/>
    </source>
</evidence>
<organism evidence="6 7">
    <name type="scientific">Gordonia jacobaea</name>
    <dbReference type="NCBI Taxonomy" id="122202"/>
    <lineage>
        <taxon>Bacteria</taxon>
        <taxon>Bacillati</taxon>
        <taxon>Actinomycetota</taxon>
        <taxon>Actinomycetes</taxon>
        <taxon>Mycobacteriales</taxon>
        <taxon>Gordoniaceae</taxon>
        <taxon>Gordonia</taxon>
    </lineage>
</organism>
<evidence type="ECO:0000256" key="3">
    <source>
        <dbReference type="ARBA" id="ARBA00022448"/>
    </source>
</evidence>
<feature type="domain" description="Fe/B12 periplasmic-binding" evidence="5">
    <location>
        <begin position="99"/>
        <end position="349"/>
    </location>
</feature>
<dbReference type="SUPFAM" id="SSF53807">
    <property type="entry name" value="Helical backbone' metal receptor"/>
    <property type="match status" value="1"/>
</dbReference>
<accession>A0ABR5IEU2</accession>
<evidence type="ECO:0000256" key="4">
    <source>
        <dbReference type="ARBA" id="ARBA00022729"/>
    </source>
</evidence>
<evidence type="ECO:0000313" key="6">
    <source>
        <dbReference type="EMBL" id="KNA92109.1"/>
    </source>
</evidence>
<comment type="similarity">
    <text evidence="2">Belongs to the bacterial solute-binding protein 8 family.</text>
</comment>
<reference evidence="6 7" key="1">
    <citation type="submission" date="2015-05" db="EMBL/GenBank/DDBJ databases">
        <title>Draft genome sequence of the bacterium Gordonia jacobaea a new member of the Gordonia genus.</title>
        <authorList>
            <person name="Jimenez-Galisteo G."/>
            <person name="Dominguez A."/>
            <person name="Munoz E."/>
            <person name="Vinas M."/>
        </authorList>
    </citation>
    <scope>NUCLEOTIDE SEQUENCE [LARGE SCALE GENOMIC DNA]</scope>
    <source>
        <strain evidence="7">mv1</strain>
    </source>
</reference>
<comment type="subcellular location">
    <subcellularLocation>
        <location evidence="1">Cell envelope</location>
    </subcellularLocation>
</comment>
<dbReference type="PROSITE" id="PS50983">
    <property type="entry name" value="FE_B12_PBP"/>
    <property type="match status" value="1"/>
</dbReference>
<evidence type="ECO:0000256" key="2">
    <source>
        <dbReference type="ARBA" id="ARBA00008814"/>
    </source>
</evidence>
<keyword evidence="7" id="KW-1185">Reference proteome</keyword>
<dbReference type="PANTHER" id="PTHR30532">
    <property type="entry name" value="IRON III DICITRATE-BINDING PERIPLASMIC PROTEIN"/>
    <property type="match status" value="1"/>
</dbReference>
<dbReference type="Proteomes" id="UP000037247">
    <property type="component" value="Unassembled WGS sequence"/>
</dbReference>
<evidence type="ECO:0000259" key="5">
    <source>
        <dbReference type="PROSITE" id="PS50983"/>
    </source>
</evidence>
<gene>
    <name evidence="6" type="ORF">ABW18_08110</name>
</gene>